<name>A0A5C4JAS8_9ACTN</name>
<reference evidence="1 2" key="1">
    <citation type="submission" date="2019-05" db="EMBL/GenBank/DDBJ databases">
        <title>Draft genome sequence of Actinomadura sp. 14C53.</title>
        <authorList>
            <person name="Saricaoglu S."/>
            <person name="Isik K."/>
        </authorList>
    </citation>
    <scope>NUCLEOTIDE SEQUENCE [LARGE SCALE GENOMIC DNA]</scope>
    <source>
        <strain evidence="1 2">14C53</strain>
    </source>
</reference>
<dbReference type="RefSeq" id="WP_138646230.1">
    <property type="nucleotide sequence ID" value="NZ_VCKW01000082.1"/>
</dbReference>
<evidence type="ECO:0000313" key="2">
    <source>
        <dbReference type="Proteomes" id="UP000309174"/>
    </source>
</evidence>
<dbReference type="Proteomes" id="UP000309174">
    <property type="component" value="Unassembled WGS sequence"/>
</dbReference>
<comment type="caution">
    <text evidence="1">The sequence shown here is derived from an EMBL/GenBank/DDBJ whole genome shotgun (WGS) entry which is preliminary data.</text>
</comment>
<gene>
    <name evidence="1" type="ORF">ETD83_17705</name>
</gene>
<dbReference type="EMBL" id="VCKW01000082">
    <property type="protein sequence ID" value="TMR00003.1"/>
    <property type="molecule type" value="Genomic_DNA"/>
</dbReference>
<keyword evidence="2" id="KW-1185">Reference proteome</keyword>
<proteinExistence type="predicted"/>
<sequence length="125" mass="14542">MGPVRPLNVRVERYFLRWRTWLGRDTAIHYLDLLDAAVWSKGYRTVKLYRADEFPTRPPLLWVFAFSPDRHVRAPVNVRATPGGTWGYYEAGRGRHGYLSPCGDTKHAAEQLDGLLKHRMFPSTW</sequence>
<dbReference type="AlphaFoldDB" id="A0A5C4JAS8"/>
<dbReference type="OrthoDB" id="3475100at2"/>
<accession>A0A5C4JAS8</accession>
<protein>
    <submittedName>
        <fullName evidence="1">Uncharacterized protein</fullName>
    </submittedName>
</protein>
<evidence type="ECO:0000313" key="1">
    <source>
        <dbReference type="EMBL" id="TMR00003.1"/>
    </source>
</evidence>
<organism evidence="1 2">
    <name type="scientific">Actinomadura soli</name>
    <dbReference type="NCBI Taxonomy" id="2508997"/>
    <lineage>
        <taxon>Bacteria</taxon>
        <taxon>Bacillati</taxon>
        <taxon>Actinomycetota</taxon>
        <taxon>Actinomycetes</taxon>
        <taxon>Streptosporangiales</taxon>
        <taxon>Thermomonosporaceae</taxon>
        <taxon>Actinomadura</taxon>
    </lineage>
</organism>